<reference evidence="1" key="1">
    <citation type="submission" date="2020-08" db="EMBL/GenBank/DDBJ databases">
        <title>Multicomponent nature underlies the extraordinary mechanical properties of spider dragline silk.</title>
        <authorList>
            <person name="Kono N."/>
            <person name="Nakamura H."/>
            <person name="Mori M."/>
            <person name="Yoshida Y."/>
            <person name="Ohtoshi R."/>
            <person name="Malay A.D."/>
            <person name="Moran D.A.P."/>
            <person name="Tomita M."/>
            <person name="Numata K."/>
            <person name="Arakawa K."/>
        </authorList>
    </citation>
    <scope>NUCLEOTIDE SEQUENCE</scope>
</reference>
<dbReference type="AlphaFoldDB" id="A0A8X6WGQ1"/>
<organism evidence="1 2">
    <name type="scientific">Trichonephila clavipes</name>
    <name type="common">Golden silk orbweaver</name>
    <name type="synonym">Nephila clavipes</name>
    <dbReference type="NCBI Taxonomy" id="2585209"/>
    <lineage>
        <taxon>Eukaryota</taxon>
        <taxon>Metazoa</taxon>
        <taxon>Ecdysozoa</taxon>
        <taxon>Arthropoda</taxon>
        <taxon>Chelicerata</taxon>
        <taxon>Arachnida</taxon>
        <taxon>Araneae</taxon>
        <taxon>Araneomorphae</taxon>
        <taxon>Entelegynae</taxon>
        <taxon>Araneoidea</taxon>
        <taxon>Nephilidae</taxon>
        <taxon>Trichonephila</taxon>
    </lineage>
</organism>
<protein>
    <submittedName>
        <fullName evidence="1">Uncharacterized protein</fullName>
    </submittedName>
</protein>
<accession>A0A8X6WGQ1</accession>
<dbReference type="Proteomes" id="UP000887159">
    <property type="component" value="Unassembled WGS sequence"/>
</dbReference>
<evidence type="ECO:0000313" key="1">
    <source>
        <dbReference type="EMBL" id="GFY34663.1"/>
    </source>
</evidence>
<dbReference type="EMBL" id="BMAU01021426">
    <property type="protein sequence ID" value="GFY34663.1"/>
    <property type="molecule type" value="Genomic_DNA"/>
</dbReference>
<keyword evidence="2" id="KW-1185">Reference proteome</keyword>
<name>A0A8X6WGQ1_TRICX</name>
<proteinExistence type="predicted"/>
<gene>
    <name evidence="1" type="ORF">TNCV_1373541</name>
</gene>
<comment type="caution">
    <text evidence="1">The sequence shown here is derived from an EMBL/GenBank/DDBJ whole genome shotgun (WGS) entry which is preliminary data.</text>
</comment>
<evidence type="ECO:0000313" key="2">
    <source>
        <dbReference type="Proteomes" id="UP000887159"/>
    </source>
</evidence>
<sequence>MEAEVQADVCKGIRSQPESFLMDGMKKWIERDRLNNCVAISNDYVEKSRLSTYKPNQGPIGQLSGHCNIVQGDYQLRSGGRRCWYWARTCDKASHGPIPIPLGYRGHVYLMGRDELEEYRLVRTKSREKYTAGQLLRTDNTIIHSNHKMKGSKMWKIRIRAGY</sequence>